<accession>A0A6M3Y625</accession>
<proteinExistence type="predicted"/>
<name>A0A6M3Y625_9ZZZZ</name>
<evidence type="ECO:0000313" key="1">
    <source>
        <dbReference type="EMBL" id="QJA64509.1"/>
    </source>
</evidence>
<sequence>MGNMKEVKPLPQAQKHKHRIRYCEHCNTITCDGCGQVWTPEQKYLPEPASAAEYFINISEL</sequence>
<protein>
    <submittedName>
        <fullName evidence="2">Uncharacterized protein</fullName>
    </submittedName>
</protein>
<dbReference type="AlphaFoldDB" id="A0A6M3Y625"/>
<dbReference type="EMBL" id="MT145190">
    <property type="protein sequence ID" value="QJI04798.1"/>
    <property type="molecule type" value="Genomic_DNA"/>
</dbReference>
<dbReference type="EMBL" id="MT141521">
    <property type="protein sequence ID" value="QJA64509.1"/>
    <property type="molecule type" value="Genomic_DNA"/>
</dbReference>
<evidence type="ECO:0000313" key="2">
    <source>
        <dbReference type="EMBL" id="QJI04798.1"/>
    </source>
</evidence>
<organism evidence="2">
    <name type="scientific">viral metagenome</name>
    <dbReference type="NCBI Taxonomy" id="1070528"/>
    <lineage>
        <taxon>unclassified sequences</taxon>
        <taxon>metagenomes</taxon>
        <taxon>organismal metagenomes</taxon>
    </lineage>
</organism>
<gene>
    <name evidence="2" type="ORF">MM415A00115_0033</name>
    <name evidence="1" type="ORF">MM415B00490_0007</name>
</gene>
<reference evidence="2" key="1">
    <citation type="submission" date="2020-03" db="EMBL/GenBank/DDBJ databases">
        <title>The deep terrestrial virosphere.</title>
        <authorList>
            <person name="Holmfeldt K."/>
            <person name="Nilsson E."/>
            <person name="Simone D."/>
            <person name="Lopez-Fernandez M."/>
            <person name="Wu X."/>
            <person name="de Brujin I."/>
            <person name="Lundin D."/>
            <person name="Andersson A."/>
            <person name="Bertilsson S."/>
            <person name="Dopson M."/>
        </authorList>
    </citation>
    <scope>NUCLEOTIDE SEQUENCE</scope>
    <source>
        <strain evidence="2">MM415A00115</strain>
        <strain evidence="1">MM415B00490</strain>
    </source>
</reference>